<evidence type="ECO:0000313" key="3">
    <source>
        <dbReference type="Proteomes" id="UP000245469"/>
    </source>
</evidence>
<name>A0A315ZL54_9ACTN</name>
<dbReference type="EMBL" id="QGDQ01000049">
    <property type="protein sequence ID" value="PWJ46271.1"/>
    <property type="molecule type" value="Genomic_DNA"/>
</dbReference>
<accession>A0A315ZL54</accession>
<protein>
    <submittedName>
        <fullName evidence="2">Uncharacterized protein</fullName>
    </submittedName>
</protein>
<evidence type="ECO:0000256" key="1">
    <source>
        <dbReference type="SAM" id="MobiDB-lite"/>
    </source>
</evidence>
<proteinExistence type="predicted"/>
<sequence length="100" mass="11070">MAGSVVRRLPPRPTAIIEREQERQAQARRVRLTDPEAPRDRRLAKVRLDAERAKLARRRQASADEAAHSAVMAELRTPGSPLRVLGLSCEALAEQAEVPA</sequence>
<comment type="caution">
    <text evidence="2">The sequence shown here is derived from an EMBL/GenBank/DDBJ whole genome shotgun (WGS) entry which is preliminary data.</text>
</comment>
<dbReference type="Proteomes" id="UP000245469">
    <property type="component" value="Unassembled WGS sequence"/>
</dbReference>
<feature type="compositionally biased region" description="Basic and acidic residues" evidence="1">
    <location>
        <begin position="17"/>
        <end position="37"/>
    </location>
</feature>
<dbReference type="RefSeq" id="WP_109776685.1">
    <property type="nucleotide sequence ID" value="NZ_QGDQ01000049.1"/>
</dbReference>
<keyword evidence="3" id="KW-1185">Reference proteome</keyword>
<evidence type="ECO:0000313" key="2">
    <source>
        <dbReference type="EMBL" id="PWJ46271.1"/>
    </source>
</evidence>
<dbReference type="AlphaFoldDB" id="A0A315ZL54"/>
<organism evidence="2 3">
    <name type="scientific">Quadrisphaera granulorum</name>
    <dbReference type="NCBI Taxonomy" id="317664"/>
    <lineage>
        <taxon>Bacteria</taxon>
        <taxon>Bacillati</taxon>
        <taxon>Actinomycetota</taxon>
        <taxon>Actinomycetes</taxon>
        <taxon>Kineosporiales</taxon>
        <taxon>Kineosporiaceae</taxon>
        <taxon>Quadrisphaera</taxon>
    </lineage>
</organism>
<reference evidence="2 3" key="1">
    <citation type="submission" date="2018-03" db="EMBL/GenBank/DDBJ databases">
        <title>Genomic Encyclopedia of Archaeal and Bacterial Type Strains, Phase II (KMG-II): from individual species to whole genera.</title>
        <authorList>
            <person name="Goeker M."/>
        </authorList>
    </citation>
    <scope>NUCLEOTIDE SEQUENCE [LARGE SCALE GENOMIC DNA]</scope>
    <source>
        <strain evidence="2 3">DSM 44889</strain>
    </source>
</reference>
<feature type="region of interest" description="Disordered" evidence="1">
    <location>
        <begin position="1"/>
        <end position="37"/>
    </location>
</feature>
<gene>
    <name evidence="2" type="ORF">BXY45_1497</name>
</gene>